<accession>A0A5B7IUT9</accession>
<name>A0A5B7IUT9_PORTR</name>
<organism evidence="1 2">
    <name type="scientific">Portunus trituberculatus</name>
    <name type="common">Swimming crab</name>
    <name type="synonym">Neptunus trituberculatus</name>
    <dbReference type="NCBI Taxonomy" id="210409"/>
    <lineage>
        <taxon>Eukaryota</taxon>
        <taxon>Metazoa</taxon>
        <taxon>Ecdysozoa</taxon>
        <taxon>Arthropoda</taxon>
        <taxon>Crustacea</taxon>
        <taxon>Multicrustacea</taxon>
        <taxon>Malacostraca</taxon>
        <taxon>Eumalacostraca</taxon>
        <taxon>Eucarida</taxon>
        <taxon>Decapoda</taxon>
        <taxon>Pleocyemata</taxon>
        <taxon>Brachyura</taxon>
        <taxon>Eubrachyura</taxon>
        <taxon>Portunoidea</taxon>
        <taxon>Portunidae</taxon>
        <taxon>Portuninae</taxon>
        <taxon>Portunus</taxon>
    </lineage>
</organism>
<comment type="caution">
    <text evidence="1">The sequence shown here is derived from an EMBL/GenBank/DDBJ whole genome shotgun (WGS) entry which is preliminary data.</text>
</comment>
<keyword evidence="2" id="KW-1185">Reference proteome</keyword>
<gene>
    <name evidence="1" type="ORF">E2C01_081068</name>
</gene>
<protein>
    <submittedName>
        <fullName evidence="1">Uncharacterized protein</fullName>
    </submittedName>
</protein>
<evidence type="ECO:0000313" key="2">
    <source>
        <dbReference type="Proteomes" id="UP000324222"/>
    </source>
</evidence>
<reference evidence="1 2" key="1">
    <citation type="submission" date="2019-05" db="EMBL/GenBank/DDBJ databases">
        <title>Another draft genome of Portunus trituberculatus and its Hox gene families provides insights of decapod evolution.</title>
        <authorList>
            <person name="Jeong J.-H."/>
            <person name="Song I."/>
            <person name="Kim S."/>
            <person name="Choi T."/>
            <person name="Kim D."/>
            <person name="Ryu S."/>
            <person name="Kim W."/>
        </authorList>
    </citation>
    <scope>NUCLEOTIDE SEQUENCE [LARGE SCALE GENOMIC DNA]</scope>
    <source>
        <tissue evidence="1">Muscle</tissue>
    </source>
</reference>
<proteinExistence type="predicted"/>
<sequence length="89" mass="9964">MMLLCKVVTAAVVVRELAWSPEHCHYSCVPPLTFSAPTPLWNILDETDPCRRLVWSGLNGGVAPRCTAEMHLAPSPLLADTPYTLKMWW</sequence>
<dbReference type="Proteomes" id="UP000324222">
    <property type="component" value="Unassembled WGS sequence"/>
</dbReference>
<evidence type="ECO:0000313" key="1">
    <source>
        <dbReference type="EMBL" id="MPC86245.1"/>
    </source>
</evidence>
<dbReference type="AlphaFoldDB" id="A0A5B7IUT9"/>
<dbReference type="EMBL" id="VSRR010070896">
    <property type="protein sequence ID" value="MPC86245.1"/>
    <property type="molecule type" value="Genomic_DNA"/>
</dbReference>